<feature type="transmembrane region" description="Helical" evidence="1">
    <location>
        <begin position="14"/>
        <end position="36"/>
    </location>
</feature>
<dbReference type="InterPro" id="IPR000914">
    <property type="entry name" value="SBP_5_dom"/>
</dbReference>
<gene>
    <name evidence="3" type="ORF">US31_C0029G0004</name>
</gene>
<dbReference type="InterPro" id="IPR039424">
    <property type="entry name" value="SBP_5"/>
</dbReference>
<evidence type="ECO:0000256" key="1">
    <source>
        <dbReference type="SAM" id="Phobius"/>
    </source>
</evidence>
<keyword evidence="1" id="KW-0472">Membrane</keyword>
<dbReference type="Pfam" id="PF00496">
    <property type="entry name" value="SBP_bac_5"/>
    <property type="match status" value="1"/>
</dbReference>
<proteinExistence type="predicted"/>
<dbReference type="Gene3D" id="3.40.190.10">
    <property type="entry name" value="Periplasmic binding protein-like II"/>
    <property type="match status" value="3"/>
</dbReference>
<reference evidence="3 4" key="1">
    <citation type="journal article" date="2015" name="Nature">
        <title>rRNA introns, odd ribosomes, and small enigmatic genomes across a large radiation of phyla.</title>
        <authorList>
            <person name="Brown C.T."/>
            <person name="Hug L.A."/>
            <person name="Thomas B.C."/>
            <person name="Sharon I."/>
            <person name="Castelle C.J."/>
            <person name="Singh A."/>
            <person name="Wilkins M.J."/>
            <person name="Williams K.H."/>
            <person name="Banfield J.F."/>
        </authorList>
    </citation>
    <scope>NUCLEOTIDE SEQUENCE [LARGE SCALE GENOMIC DNA]</scope>
</reference>
<dbReference type="GO" id="GO:0042597">
    <property type="term" value="C:periplasmic space"/>
    <property type="evidence" value="ECO:0007669"/>
    <property type="project" value="UniProtKB-ARBA"/>
</dbReference>
<dbReference type="InterPro" id="IPR030678">
    <property type="entry name" value="Peptide/Ni-bd"/>
</dbReference>
<organism evidence="3 4">
    <name type="scientific">Berkelbacteria bacterium GW2011_GWA1_36_9</name>
    <dbReference type="NCBI Taxonomy" id="1618331"/>
    <lineage>
        <taxon>Bacteria</taxon>
        <taxon>Candidatus Berkelbacteria</taxon>
    </lineage>
</organism>
<dbReference type="Proteomes" id="UP000034508">
    <property type="component" value="Unassembled WGS sequence"/>
</dbReference>
<dbReference type="PANTHER" id="PTHR30290">
    <property type="entry name" value="PERIPLASMIC BINDING COMPONENT OF ABC TRANSPORTER"/>
    <property type="match status" value="1"/>
</dbReference>
<keyword evidence="1" id="KW-1133">Transmembrane helix</keyword>
<evidence type="ECO:0000259" key="2">
    <source>
        <dbReference type="Pfam" id="PF00496"/>
    </source>
</evidence>
<sequence length="435" mass="49337">MKFLPRAFSRLEKVILLVSSLVIIGLIIIIGINRWISSTEALPENGGVFREGVVGDSSNLDSQIARLVNGGLTKYDSNKNIIGDMAKSWDINEGGKVYVFHLNSQFNSEDFANQITSEGIWKDIEVSTPDLATITFTFKQPFSPFLYTSTEPIFPYGPYKITKESKSEVELSARDDYYAGQPYIDKIIFRFYPDQDALLKAAKRGEIDGFATTVDAETISSFQKFEMKLPRQLTIFFNLSNKDLQDVNVRKALKENSNPGKALELRLVTSSNQKNVDVAKSIADKWGKNGVKVNLDIKDNVTLQKTVIPKRDYDVLLYGLDYGEDPDPYPFWHSSQISPPAGGDGKNLSNFKNVQADKLLESARQEFDFKKRENEYAQFQQILNQEIPAFVVEQDTLYYQVSKDVKGIEKIIGSLESDRFLDVSKWYINTKRVKK</sequence>
<evidence type="ECO:0000313" key="4">
    <source>
        <dbReference type="Proteomes" id="UP000034508"/>
    </source>
</evidence>
<dbReference type="GO" id="GO:0015833">
    <property type="term" value="P:peptide transport"/>
    <property type="evidence" value="ECO:0007669"/>
    <property type="project" value="TreeGrafter"/>
</dbReference>
<dbReference type="AlphaFoldDB" id="A0A0G0FFN1"/>
<evidence type="ECO:0000313" key="3">
    <source>
        <dbReference type="EMBL" id="KKQ16602.1"/>
    </source>
</evidence>
<comment type="caution">
    <text evidence="3">The sequence shown here is derived from an EMBL/GenBank/DDBJ whole genome shotgun (WGS) entry which is preliminary data.</text>
</comment>
<feature type="domain" description="Solute-binding protein family 5" evidence="2">
    <location>
        <begin position="81"/>
        <end position="254"/>
    </location>
</feature>
<dbReference type="EMBL" id="LBSM01000029">
    <property type="protein sequence ID" value="KKQ16602.1"/>
    <property type="molecule type" value="Genomic_DNA"/>
</dbReference>
<keyword evidence="1" id="KW-0812">Transmembrane</keyword>
<dbReference type="GO" id="GO:0043190">
    <property type="term" value="C:ATP-binding cassette (ABC) transporter complex"/>
    <property type="evidence" value="ECO:0007669"/>
    <property type="project" value="InterPro"/>
</dbReference>
<dbReference type="Gene3D" id="3.10.105.10">
    <property type="entry name" value="Dipeptide-binding Protein, Domain 3"/>
    <property type="match status" value="2"/>
</dbReference>
<protein>
    <submittedName>
        <fullName evidence="3">Extracellular solute-binding protein, family 5</fullName>
    </submittedName>
</protein>
<dbReference type="GO" id="GO:1904680">
    <property type="term" value="F:peptide transmembrane transporter activity"/>
    <property type="evidence" value="ECO:0007669"/>
    <property type="project" value="TreeGrafter"/>
</dbReference>
<dbReference type="PIRSF" id="PIRSF002741">
    <property type="entry name" value="MppA"/>
    <property type="match status" value="1"/>
</dbReference>
<name>A0A0G0FFN1_9BACT</name>
<dbReference type="SUPFAM" id="SSF53850">
    <property type="entry name" value="Periplasmic binding protein-like II"/>
    <property type="match status" value="1"/>
</dbReference>
<accession>A0A0G0FFN1</accession>